<protein>
    <recommendedName>
        <fullName evidence="3">Transporter</fullName>
    </recommendedName>
</protein>
<dbReference type="Proteomes" id="UP001162891">
    <property type="component" value="Chromosome"/>
</dbReference>
<reference evidence="2" key="1">
    <citation type="journal article" date="2022" name="Int. J. Syst. Evol. Microbiol.">
        <title>Anaeromyxobacter oryzae sp. nov., Anaeromyxobacter diazotrophicus sp. nov. and Anaeromyxobacter paludicola sp. nov., isolated from paddy soils.</title>
        <authorList>
            <person name="Itoh H."/>
            <person name="Xu Z."/>
            <person name="Mise K."/>
            <person name="Masuda Y."/>
            <person name="Ushijima N."/>
            <person name="Hayakawa C."/>
            <person name="Shiratori Y."/>
            <person name="Senoo K."/>
        </authorList>
    </citation>
    <scope>NUCLEOTIDE SEQUENCE [LARGE SCALE GENOMIC DNA]</scope>
    <source>
        <strain evidence="2">Red232</strain>
    </source>
</reference>
<evidence type="ECO:0000313" key="1">
    <source>
        <dbReference type="EMBL" id="BDG02358.1"/>
    </source>
</evidence>
<evidence type="ECO:0008006" key="3">
    <source>
        <dbReference type="Google" id="ProtNLM"/>
    </source>
</evidence>
<dbReference type="RefSeq" id="WP_248359975.1">
    <property type="nucleotide sequence ID" value="NZ_AP025591.1"/>
</dbReference>
<evidence type="ECO:0000313" key="2">
    <source>
        <dbReference type="Proteomes" id="UP001162891"/>
    </source>
</evidence>
<sequence>MSERSAGDRSLLARLACRGPVLAVMAAWPLAASAYRPFDSTDAAVAARGEVELELGPLGYLVQGPDRALVAPSLVLNWGFADQWEAVLEGRHFIALGGDLREPQLRVEDTAFSLKRVLREGSLQERSGVSVAVEFGALLPTINGEAGVGAECALIVSQRWRNLTVHVNGAAAWTRAHTPGAFGGVILEGHDAWAVRPVAEILVEGERDLPSTLSGLVGTIWRPSDALSLDAAVRLARTGSVSTTEVRVGLTWGFSVGLPR</sequence>
<gene>
    <name evidence="1" type="ORF">AMOR_13540</name>
</gene>
<name>A0ABN6MRL8_9BACT</name>
<organism evidence="1 2">
    <name type="scientific">Anaeromyxobacter oryzae</name>
    <dbReference type="NCBI Taxonomy" id="2918170"/>
    <lineage>
        <taxon>Bacteria</taxon>
        <taxon>Pseudomonadati</taxon>
        <taxon>Myxococcota</taxon>
        <taxon>Myxococcia</taxon>
        <taxon>Myxococcales</taxon>
        <taxon>Cystobacterineae</taxon>
        <taxon>Anaeromyxobacteraceae</taxon>
        <taxon>Anaeromyxobacter</taxon>
    </lineage>
</organism>
<accession>A0ABN6MRL8</accession>
<dbReference type="EMBL" id="AP025591">
    <property type="protein sequence ID" value="BDG02358.1"/>
    <property type="molecule type" value="Genomic_DNA"/>
</dbReference>
<proteinExistence type="predicted"/>
<keyword evidence="2" id="KW-1185">Reference proteome</keyword>